<dbReference type="Gene3D" id="3.10.20.90">
    <property type="entry name" value="Phosphatidylinositol 3-kinase Catalytic Subunit, Chain A, domain 1"/>
    <property type="match status" value="1"/>
</dbReference>
<dbReference type="OrthoDB" id="417450at2759"/>
<dbReference type="GO" id="GO:0006620">
    <property type="term" value="P:post-translational protein targeting to endoplasmic reticulum membrane"/>
    <property type="evidence" value="ECO:0007669"/>
    <property type="project" value="InterPro"/>
</dbReference>
<dbReference type="Pfam" id="PF00240">
    <property type="entry name" value="ubiquitin"/>
    <property type="match status" value="1"/>
</dbReference>
<dbReference type="GO" id="GO:0071818">
    <property type="term" value="C:BAT3 complex"/>
    <property type="evidence" value="ECO:0007669"/>
    <property type="project" value="TreeGrafter"/>
</dbReference>
<evidence type="ECO:0000313" key="4">
    <source>
        <dbReference type="EMBL" id="VVC40078.1"/>
    </source>
</evidence>
<dbReference type="GO" id="GO:0051087">
    <property type="term" value="F:protein-folding chaperone binding"/>
    <property type="evidence" value="ECO:0007669"/>
    <property type="project" value="TreeGrafter"/>
</dbReference>
<sequence>MKINIKMLNGQECEFDVPNEMTVAELKTHAYEVFKIPVKDQRLLLTGRPLCDEKSLIEYPQIKNGTRLNLVVKQQPVIKTEELEEMVTKHVREHYSTEDTVKVLKEFMKEFDRSITQFSLDDYERMAKSLLSNDEQQTSQ</sequence>
<keyword evidence="2" id="KW-0963">Cytoplasm</keyword>
<reference evidence="4 5" key="1">
    <citation type="submission" date="2019-08" db="EMBL/GenBank/DDBJ databases">
        <authorList>
            <person name="Alioto T."/>
            <person name="Alioto T."/>
            <person name="Gomez Garrido J."/>
        </authorList>
    </citation>
    <scope>NUCLEOTIDE SEQUENCE [LARGE SCALE GENOMIC DNA]</scope>
</reference>
<dbReference type="EMBL" id="CABPRJ010001900">
    <property type="protein sequence ID" value="VVC40078.1"/>
    <property type="molecule type" value="Genomic_DNA"/>
</dbReference>
<evidence type="ECO:0000259" key="3">
    <source>
        <dbReference type="PROSITE" id="PS50053"/>
    </source>
</evidence>
<dbReference type="PROSITE" id="PS50053">
    <property type="entry name" value="UBIQUITIN_2"/>
    <property type="match status" value="1"/>
</dbReference>
<gene>
    <name evidence="4" type="ORF">CINCED_3A016809</name>
</gene>
<dbReference type="InterPro" id="IPR041421">
    <property type="entry name" value="Ubl4_C_TUGS"/>
</dbReference>
<dbReference type="SMART" id="SM00213">
    <property type="entry name" value="UBQ"/>
    <property type="match status" value="1"/>
</dbReference>
<evidence type="ECO:0000256" key="1">
    <source>
        <dbReference type="ARBA" id="ARBA00004514"/>
    </source>
</evidence>
<dbReference type="GO" id="GO:0071816">
    <property type="term" value="P:tail-anchored membrane protein insertion into ER membrane"/>
    <property type="evidence" value="ECO:0007669"/>
    <property type="project" value="TreeGrafter"/>
</dbReference>
<protein>
    <submittedName>
        <fullName evidence="4">Ubiquitin-related domain,Ubiquitin domain</fullName>
    </submittedName>
</protein>
<feature type="domain" description="Ubiquitin-like" evidence="3">
    <location>
        <begin position="1"/>
        <end position="74"/>
    </location>
</feature>
<dbReference type="InterPro" id="IPR000626">
    <property type="entry name" value="Ubiquitin-like_dom"/>
</dbReference>
<evidence type="ECO:0000256" key="2">
    <source>
        <dbReference type="ARBA" id="ARBA00022490"/>
    </source>
</evidence>
<dbReference type="AlphaFoldDB" id="A0A5E4NER8"/>
<dbReference type="SUPFAM" id="SSF54236">
    <property type="entry name" value="Ubiquitin-like"/>
    <property type="match status" value="1"/>
</dbReference>
<evidence type="ECO:0000313" key="5">
    <source>
        <dbReference type="Proteomes" id="UP000325440"/>
    </source>
</evidence>
<comment type="subcellular location">
    <subcellularLocation>
        <location evidence="1">Cytoplasm</location>
        <location evidence="1">Cytosol</location>
    </subcellularLocation>
</comment>
<organism evidence="4 5">
    <name type="scientific">Cinara cedri</name>
    <dbReference type="NCBI Taxonomy" id="506608"/>
    <lineage>
        <taxon>Eukaryota</taxon>
        <taxon>Metazoa</taxon>
        <taxon>Ecdysozoa</taxon>
        <taxon>Arthropoda</taxon>
        <taxon>Hexapoda</taxon>
        <taxon>Insecta</taxon>
        <taxon>Pterygota</taxon>
        <taxon>Neoptera</taxon>
        <taxon>Paraneoptera</taxon>
        <taxon>Hemiptera</taxon>
        <taxon>Sternorrhyncha</taxon>
        <taxon>Aphidomorpha</taxon>
        <taxon>Aphidoidea</taxon>
        <taxon>Aphididae</taxon>
        <taxon>Lachninae</taxon>
        <taxon>Cinara</taxon>
    </lineage>
</organism>
<dbReference type="InterPro" id="IPR029071">
    <property type="entry name" value="Ubiquitin-like_domsf"/>
</dbReference>
<keyword evidence="5" id="KW-1185">Reference proteome</keyword>
<name>A0A5E4NER8_9HEMI</name>
<dbReference type="PANTHER" id="PTHR46555">
    <property type="entry name" value="UBIQUITIN-LIKE PROTEIN 4A"/>
    <property type="match status" value="1"/>
</dbReference>
<proteinExistence type="predicted"/>
<accession>A0A5E4NER8</accession>
<dbReference type="Proteomes" id="UP000325440">
    <property type="component" value="Unassembled WGS sequence"/>
</dbReference>
<dbReference type="PANTHER" id="PTHR46555:SF1">
    <property type="entry name" value="UBIQUITIN-LIKE PROTEIN 4A"/>
    <property type="match status" value="1"/>
</dbReference>
<dbReference type="Pfam" id="PF17840">
    <property type="entry name" value="Tugs"/>
    <property type="match status" value="1"/>
</dbReference>
<dbReference type="InterPro" id="IPR047154">
    <property type="entry name" value="UBL4A-like"/>
</dbReference>